<keyword evidence="3" id="KW-1185">Reference proteome</keyword>
<feature type="compositionally biased region" description="Acidic residues" evidence="1">
    <location>
        <begin position="83"/>
        <end position="100"/>
    </location>
</feature>
<feature type="region of interest" description="Disordered" evidence="1">
    <location>
        <begin position="1"/>
        <end position="100"/>
    </location>
</feature>
<accession>A0ABT3C8L4</accession>
<evidence type="ECO:0000256" key="1">
    <source>
        <dbReference type="SAM" id="MobiDB-lite"/>
    </source>
</evidence>
<reference evidence="2 3" key="1">
    <citation type="journal article" date="2022" name="BMC Genomics">
        <title>Comparative genome analysis of mycobacteria focusing on tRNA and non-coding RNA.</title>
        <authorList>
            <person name="Behra P.R.K."/>
            <person name="Pettersson B.M.F."/>
            <person name="Ramesh M."/>
            <person name="Das S."/>
            <person name="Dasgupta S."/>
            <person name="Kirsebom L.A."/>
        </authorList>
    </citation>
    <scope>NUCLEOTIDE SEQUENCE [LARGE SCALE GENOMIC DNA]</scope>
    <source>
        <strain evidence="2 3">DSM 44078</strain>
    </source>
</reference>
<name>A0ABT3C8L4_9MYCO</name>
<gene>
    <name evidence="2" type="ORF">H7J73_07200</name>
</gene>
<evidence type="ECO:0000313" key="2">
    <source>
        <dbReference type="EMBL" id="MCV7225817.1"/>
    </source>
</evidence>
<proteinExistence type="predicted"/>
<evidence type="ECO:0008006" key="4">
    <source>
        <dbReference type="Google" id="ProtNLM"/>
    </source>
</evidence>
<dbReference type="RefSeq" id="WP_264066632.1">
    <property type="nucleotide sequence ID" value="NZ_JACKTY010000018.1"/>
</dbReference>
<sequence length="100" mass="11136">MPDYDDPGPENTLSPSESLDSDEVRNDDGDTVVDPPEEWIEVEEHESLDERLSDEEPDVAVDDPVIAEAPRPERRDLGQIDGAPEDGESFYDVVDEGPRL</sequence>
<dbReference type="EMBL" id="JACKTY010000018">
    <property type="protein sequence ID" value="MCV7225817.1"/>
    <property type="molecule type" value="Genomic_DNA"/>
</dbReference>
<organism evidence="2 3">
    <name type="scientific">Mycolicibacterium komossense</name>
    <dbReference type="NCBI Taxonomy" id="1779"/>
    <lineage>
        <taxon>Bacteria</taxon>
        <taxon>Bacillati</taxon>
        <taxon>Actinomycetota</taxon>
        <taxon>Actinomycetes</taxon>
        <taxon>Mycobacteriales</taxon>
        <taxon>Mycobacteriaceae</taxon>
        <taxon>Mycolicibacterium</taxon>
    </lineage>
</organism>
<dbReference type="Proteomes" id="UP001526201">
    <property type="component" value="Unassembled WGS sequence"/>
</dbReference>
<comment type="caution">
    <text evidence="2">The sequence shown here is derived from an EMBL/GenBank/DDBJ whole genome shotgun (WGS) entry which is preliminary data.</text>
</comment>
<protein>
    <recommendedName>
        <fullName evidence="4">PAS domain S-box/diguanylate cyclase (GGDEF) domain-containing protein</fullName>
    </recommendedName>
</protein>
<evidence type="ECO:0000313" key="3">
    <source>
        <dbReference type="Proteomes" id="UP001526201"/>
    </source>
</evidence>
<feature type="compositionally biased region" description="Acidic residues" evidence="1">
    <location>
        <begin position="29"/>
        <end position="61"/>
    </location>
</feature>